<name>A0A2N3PIZ5_9HELI</name>
<organism evidence="2 3">
    <name type="scientific">Helicobacter winghamensis</name>
    <dbReference type="NCBI Taxonomy" id="157268"/>
    <lineage>
        <taxon>Bacteria</taxon>
        <taxon>Pseudomonadati</taxon>
        <taxon>Campylobacterota</taxon>
        <taxon>Epsilonproteobacteria</taxon>
        <taxon>Campylobacterales</taxon>
        <taxon>Helicobacteraceae</taxon>
        <taxon>Helicobacter</taxon>
    </lineage>
</organism>
<evidence type="ECO:0000256" key="1">
    <source>
        <dbReference type="SAM" id="Coils"/>
    </source>
</evidence>
<keyword evidence="3" id="KW-1185">Reference proteome</keyword>
<comment type="caution">
    <text evidence="2">The sequence shown here is derived from an EMBL/GenBank/DDBJ whole genome shotgun (WGS) entry which is preliminary data.</text>
</comment>
<dbReference type="OrthoDB" id="5316407at2"/>
<reference evidence="2 3" key="1">
    <citation type="submission" date="2016-07" db="EMBL/GenBank/DDBJ databases">
        <title>Detection of Helicobacter winghamensis from caecal content of red fox (Vulpes vulpes).</title>
        <authorList>
            <person name="Zanoni R.G."/>
            <person name="Florio D."/>
            <person name="Caffara M."/>
            <person name="Renzi M."/>
            <person name="Parisi A."/>
            <person name="Pasquali F."/>
            <person name="Manfreda G."/>
        </authorList>
    </citation>
    <scope>NUCLEOTIDE SEQUENCE [LARGE SCALE GENOMIC DNA]</scope>
    <source>
        <strain evidence="2 3">295_13</strain>
    </source>
</reference>
<dbReference type="GeneID" id="97289617"/>
<dbReference type="RefSeq" id="WP_006801775.1">
    <property type="nucleotide sequence ID" value="NZ_CABKOI010000021.1"/>
</dbReference>
<feature type="coiled-coil region" evidence="1">
    <location>
        <begin position="103"/>
        <end position="168"/>
    </location>
</feature>
<accession>A0A2N3PIZ5</accession>
<evidence type="ECO:0000313" key="2">
    <source>
        <dbReference type="EMBL" id="PKT80844.1"/>
    </source>
</evidence>
<evidence type="ECO:0000313" key="3">
    <source>
        <dbReference type="Proteomes" id="UP000233350"/>
    </source>
</evidence>
<dbReference type="EMBL" id="MBPK01000040">
    <property type="protein sequence ID" value="PKT80844.1"/>
    <property type="molecule type" value="Genomic_DNA"/>
</dbReference>
<gene>
    <name evidence="2" type="ORF">BCM31_02465</name>
</gene>
<protein>
    <submittedName>
        <fullName evidence="2">Uncharacterized protein</fullName>
    </submittedName>
</protein>
<proteinExistence type="predicted"/>
<dbReference type="Proteomes" id="UP000233350">
    <property type="component" value="Unassembled WGS sequence"/>
</dbReference>
<keyword evidence="1" id="KW-0175">Coiled coil</keyword>
<dbReference type="STRING" id="556267.HWAG_00083"/>
<sequence length="445" mass="49344">MSYWYSKATGVQSYVQGVNYGALMQDALNPKNKSEENERLSISSSQEDYFKKQQMIKEAMQQLQNNGYVEPKIAKEVDVEALKESLQKANNGESSGIEMLGSAESSEAKKQSLMSAKNEALKESTLASAIDIENKMQNQPQNALDKEKQELEAQKKMKENILQSVENDTLVKRGSKKDGILDKAIVQTNSKAPSDISEEVKEAYNPLEITEKSDKSIKQAVEFTDEVSGKKISVPLSDENAQKLIEKFGSLEEASDYVKGFYYDAAYKMGYLSGDSDGDGKISLEEGVHLKSLVSLRDGSYYSIADRLGGELESQKKFLEQVGFIDNISDFINHSIAQDSDFDGAITLNEMMGDDGKAVLFKVGEQASGNVEMFVIWKFNFDLTQESLGDTLLNLGAKDEAKVEVADKKDIKEYADKNYLEALGEIERANVLKSEALLKNIIESA</sequence>
<dbReference type="AlphaFoldDB" id="A0A2N3PIZ5"/>